<dbReference type="Gene3D" id="3.40.390.10">
    <property type="entry name" value="Collagenase (Catalytic Domain)"/>
    <property type="match status" value="1"/>
</dbReference>
<dbReference type="InterPro" id="IPR029482">
    <property type="entry name" value="HRXXH"/>
</dbReference>
<feature type="compositionally biased region" description="Low complexity" evidence="4">
    <location>
        <begin position="255"/>
        <end position="274"/>
    </location>
</feature>
<dbReference type="GO" id="GO:0009986">
    <property type="term" value="C:cell surface"/>
    <property type="evidence" value="ECO:0007669"/>
    <property type="project" value="TreeGrafter"/>
</dbReference>
<dbReference type="InterPro" id="IPR024079">
    <property type="entry name" value="MetalloPept_cat_dom_sf"/>
</dbReference>
<keyword evidence="1 5" id="KW-0732">Signal</keyword>
<dbReference type="PANTHER" id="PTHR39399">
    <property type="entry name" value="PROTEIN ZPS1"/>
    <property type="match status" value="1"/>
</dbReference>
<reference evidence="8 9" key="2">
    <citation type="journal article" date="2016" name="Front. Microbiol.">
        <title>Genome and transcriptome sequences reveal the specific parasitism of the nematophagous Purpureocillium lilacinum 36-1.</title>
        <authorList>
            <person name="Xie J."/>
            <person name="Li S."/>
            <person name="Mo C."/>
            <person name="Xiao X."/>
            <person name="Peng D."/>
            <person name="Wang G."/>
            <person name="Xiao Y."/>
        </authorList>
    </citation>
    <scope>NUCLEOTIDE SEQUENCE [LARGE SCALE GENOMIC DNA]</scope>
    <source>
        <strain evidence="8 9">36-1</strain>
    </source>
</reference>
<evidence type="ECO:0000256" key="3">
    <source>
        <dbReference type="ARBA" id="ARBA00060890"/>
    </source>
</evidence>
<evidence type="ECO:0000259" key="6">
    <source>
        <dbReference type="Pfam" id="PF13933"/>
    </source>
</evidence>
<dbReference type="Proteomes" id="UP000245956">
    <property type="component" value="Unassembled WGS sequence"/>
</dbReference>
<dbReference type="GO" id="GO:0008237">
    <property type="term" value="F:metallopeptidase activity"/>
    <property type="evidence" value="ECO:0007669"/>
    <property type="project" value="InterPro"/>
</dbReference>
<evidence type="ECO:0000313" key="9">
    <source>
        <dbReference type="Proteomes" id="UP000245956"/>
    </source>
</evidence>
<organism evidence="8 9">
    <name type="scientific">Purpureocillium lilacinum</name>
    <name type="common">Paecilomyces lilacinus</name>
    <dbReference type="NCBI Taxonomy" id="33203"/>
    <lineage>
        <taxon>Eukaryota</taxon>
        <taxon>Fungi</taxon>
        <taxon>Dikarya</taxon>
        <taxon>Ascomycota</taxon>
        <taxon>Pezizomycotina</taxon>
        <taxon>Sordariomycetes</taxon>
        <taxon>Hypocreomycetidae</taxon>
        <taxon>Hypocreales</taxon>
        <taxon>Ophiocordycipitaceae</taxon>
        <taxon>Purpureocillium</taxon>
    </lineage>
</organism>
<dbReference type="Pfam" id="PF13933">
    <property type="entry name" value="HRXXH"/>
    <property type="match status" value="1"/>
</dbReference>
<feature type="domain" description="Putative peptidase" evidence="6">
    <location>
        <begin position="27"/>
        <end position="254"/>
    </location>
</feature>
<dbReference type="Proteomes" id="UP001287286">
    <property type="component" value="Unassembled WGS sequence"/>
</dbReference>
<feature type="region of interest" description="Disordered" evidence="4">
    <location>
        <begin position="255"/>
        <end position="286"/>
    </location>
</feature>
<evidence type="ECO:0000256" key="1">
    <source>
        <dbReference type="ARBA" id="ARBA00022729"/>
    </source>
</evidence>
<feature type="chain" id="PRO_5015458683" description="Putative peptidase domain-containing protein" evidence="5">
    <location>
        <begin position="19"/>
        <end position="297"/>
    </location>
</feature>
<evidence type="ECO:0000256" key="5">
    <source>
        <dbReference type="SAM" id="SignalP"/>
    </source>
</evidence>
<evidence type="ECO:0000313" key="8">
    <source>
        <dbReference type="EMBL" id="PWI65931.1"/>
    </source>
</evidence>
<accession>A0A2U3DUK1</accession>
<reference evidence="7 10" key="4">
    <citation type="journal article" date="2024" name="Microbiol. Resour. Announc.">
        <title>Genome annotations for the ascomycete fungi Trichoderma harzianum, Trichoderma aggressivum, and Purpureocillium lilacinum.</title>
        <authorList>
            <person name="Beijen E.P.W."/>
            <person name="Ohm R.A."/>
        </authorList>
    </citation>
    <scope>NUCLEOTIDE SEQUENCE [LARGE SCALE GENOMIC DNA]</scope>
    <source>
        <strain evidence="7 10">CBS 150709</strain>
    </source>
</reference>
<reference evidence="7" key="3">
    <citation type="submission" date="2023-11" db="EMBL/GenBank/DDBJ databases">
        <authorList>
            <person name="Beijen E."/>
            <person name="Ohm R.A."/>
        </authorList>
    </citation>
    <scope>NUCLEOTIDE SEQUENCE</scope>
    <source>
        <strain evidence="7">CBS 150709</strain>
    </source>
</reference>
<evidence type="ECO:0000256" key="2">
    <source>
        <dbReference type="ARBA" id="ARBA00023180"/>
    </source>
</evidence>
<dbReference type="GO" id="GO:0009277">
    <property type="term" value="C:fungal-type cell wall"/>
    <property type="evidence" value="ECO:0007669"/>
    <property type="project" value="TreeGrafter"/>
</dbReference>
<dbReference type="PANTHER" id="PTHR39399:SF1">
    <property type="entry name" value="PROTEIN ZPS1"/>
    <property type="match status" value="1"/>
</dbReference>
<dbReference type="GO" id="GO:0008270">
    <property type="term" value="F:zinc ion binding"/>
    <property type="evidence" value="ECO:0007669"/>
    <property type="project" value="TreeGrafter"/>
</dbReference>
<comment type="similarity">
    <text evidence="3">Belongs to the ZPS1 family.</text>
</comment>
<evidence type="ECO:0000313" key="7">
    <source>
        <dbReference type="EMBL" id="KAK4089944.1"/>
    </source>
</evidence>
<keyword evidence="2" id="KW-0325">Glycoprotein</keyword>
<dbReference type="AlphaFoldDB" id="A0A2U3DUK1"/>
<reference evidence="8" key="1">
    <citation type="submission" date="2015-05" db="EMBL/GenBank/DDBJ databases">
        <authorList>
            <person name="Wang D.B."/>
            <person name="Wang M."/>
        </authorList>
    </citation>
    <scope>NUCLEOTIDE SEQUENCE</scope>
    <source>
        <strain evidence="8">36-1</strain>
    </source>
</reference>
<dbReference type="FunFam" id="3.40.390.10:FF:000043">
    <property type="entry name" value="Major allergen Asp F2"/>
    <property type="match status" value="1"/>
</dbReference>
<evidence type="ECO:0000313" key="10">
    <source>
        <dbReference type="Proteomes" id="UP001287286"/>
    </source>
</evidence>
<keyword evidence="10" id="KW-1185">Reference proteome</keyword>
<dbReference type="SUPFAM" id="SSF55486">
    <property type="entry name" value="Metalloproteases ('zincins'), catalytic domain"/>
    <property type="match status" value="1"/>
</dbReference>
<comment type="caution">
    <text evidence="8">The sequence shown here is derived from an EMBL/GenBank/DDBJ whole genome shotgun (WGS) entry which is preliminary data.</text>
</comment>
<name>A0A2U3DUK1_PURLI</name>
<protein>
    <recommendedName>
        <fullName evidence="6">Putative peptidase domain-containing protein</fullName>
    </recommendedName>
</protein>
<proteinExistence type="inferred from homology"/>
<gene>
    <name evidence="8" type="ORF">PCL_05659</name>
    <name evidence="7" type="ORF">Purlil1_5570</name>
</gene>
<evidence type="ECO:0000256" key="4">
    <source>
        <dbReference type="SAM" id="MobiDB-lite"/>
    </source>
</evidence>
<sequence>MHLRTSFMVAMLLEHALGTPIITQDPKATVTLTIPKETAKANVYDWSEGWKPSFNIHQSCNSTLRAQLQQGLDEAVQVAQHARDHLLRWGNRSEFTQKYFGNSSSATPIGWYDRIIAADKTGMLFRCDDPDRNCETQKNWAGHWRGSNATTETVICPLSFQIRRPLSAVCNLGYTVAGSKLNTYWATDLLHRLLHVPTISEGIVDHFAEDYAGILELAKTKSDKSGIDSNALQYFAIDVWAYDIAAPGIGCTGKPQSSKASSASTPAPTSTPKPDQSATSSAPTECHTHADGVVHCA</sequence>
<dbReference type="InterPro" id="IPR039124">
    <property type="entry name" value="PRA1-like"/>
</dbReference>
<dbReference type="CDD" id="cd11307">
    <property type="entry name" value="M35_Asp_f2_like"/>
    <property type="match status" value="1"/>
</dbReference>
<dbReference type="GO" id="GO:0005178">
    <property type="term" value="F:integrin binding"/>
    <property type="evidence" value="ECO:0007669"/>
    <property type="project" value="TreeGrafter"/>
</dbReference>
<dbReference type="GO" id="GO:0005576">
    <property type="term" value="C:extracellular region"/>
    <property type="evidence" value="ECO:0007669"/>
    <property type="project" value="TreeGrafter"/>
</dbReference>
<dbReference type="EMBL" id="JAWRVI010000017">
    <property type="protein sequence ID" value="KAK4089944.1"/>
    <property type="molecule type" value="Genomic_DNA"/>
</dbReference>
<feature type="signal peptide" evidence="5">
    <location>
        <begin position="1"/>
        <end position="18"/>
    </location>
</feature>
<dbReference type="EMBL" id="LCWV01000029">
    <property type="protein sequence ID" value="PWI65931.1"/>
    <property type="molecule type" value="Genomic_DNA"/>
</dbReference>